<dbReference type="Proteomes" id="UP000285655">
    <property type="component" value="Unassembled WGS sequence"/>
</dbReference>
<dbReference type="PANTHER" id="PTHR43318">
    <property type="entry name" value="UDP-N-ACETYLGLUCOSAMINE 4,6-DEHYDRATASE"/>
    <property type="match status" value="1"/>
</dbReference>
<accession>A0A419DFF4</accession>
<reference evidence="3 4" key="1">
    <citation type="journal article" date="2017" name="ISME J.">
        <title>Energy and carbon metabolisms in a deep terrestrial subsurface fluid microbial community.</title>
        <authorList>
            <person name="Momper L."/>
            <person name="Jungbluth S.P."/>
            <person name="Lee M.D."/>
            <person name="Amend J.P."/>
        </authorList>
    </citation>
    <scope>NUCLEOTIDE SEQUENCE [LARGE SCALE GENOMIC DNA]</scope>
    <source>
        <strain evidence="3">SURF_29</strain>
    </source>
</reference>
<protein>
    <submittedName>
        <fullName evidence="3">UDP-N-acetylglucosamine 4,6-dehydratase (Inverting)</fullName>
        <ecNumber evidence="3">4.2.1.115</ecNumber>
    </submittedName>
</protein>
<dbReference type="InterPro" id="IPR020025">
    <property type="entry name" value="PseB"/>
</dbReference>
<dbReference type="SUPFAM" id="SSF51735">
    <property type="entry name" value="NAD(P)-binding Rossmann-fold domains"/>
    <property type="match status" value="1"/>
</dbReference>
<dbReference type="InterPro" id="IPR036291">
    <property type="entry name" value="NAD(P)-bd_dom_sf"/>
</dbReference>
<dbReference type="PANTHER" id="PTHR43318:SF2">
    <property type="entry name" value="UDP-N-ACETYLGLUCOSAMINE 4,6-DEHYDRATASE (INVERTING)"/>
    <property type="match status" value="1"/>
</dbReference>
<evidence type="ECO:0000259" key="2">
    <source>
        <dbReference type="Pfam" id="PF02719"/>
    </source>
</evidence>
<sequence length="346" mass="39097">MFNDKKILITGGTGSFGKKFVQIVLDNYKPEKLIIFSRDELKQFEMAQRWSPKKYPILYMLGDVRDKERLMQAFQGVDYVIHAAALKQVPAAEHNPSEYIKTNVIGAINIIDAAKNNKVKKVVALSTDKACNPINLYGATKLCSDKLFVSANPYRDKDTTQFSVVRYGNVLGSRGSVIPFFKERAQTGVLPITDPRMTRFWITLDQAVYFVIKTMELSKGGEIFVPRIASMKIVDLATAIGENCRHEIVGIRPGEKLHEVLIGEDDARNTIEFNECYIIQPNQEARDEFVKKDGNACGKLCADGTSYTSNNNVEWMTVDDLKRLIDTIADDYSIEKSRWSMEDVPQ</sequence>
<dbReference type="CDD" id="cd05237">
    <property type="entry name" value="UDP_invert_4-6DH_SDR_e"/>
    <property type="match status" value="1"/>
</dbReference>
<evidence type="ECO:0000313" key="4">
    <source>
        <dbReference type="Proteomes" id="UP000285655"/>
    </source>
</evidence>
<organism evidence="3 4">
    <name type="scientific">candidate division WS5 bacterium</name>
    <dbReference type="NCBI Taxonomy" id="2093353"/>
    <lineage>
        <taxon>Bacteria</taxon>
        <taxon>candidate division WS5</taxon>
    </lineage>
</organism>
<dbReference type="EMBL" id="QZJW01000009">
    <property type="protein sequence ID" value="RJO61822.1"/>
    <property type="molecule type" value="Genomic_DNA"/>
</dbReference>
<comment type="similarity">
    <text evidence="1">Belongs to the polysaccharide synthase family.</text>
</comment>
<name>A0A419DFF4_9BACT</name>
<evidence type="ECO:0000256" key="1">
    <source>
        <dbReference type="ARBA" id="ARBA00007430"/>
    </source>
</evidence>
<gene>
    <name evidence="3" type="primary">pseB</name>
    <name evidence="3" type="ORF">C4544_01710</name>
</gene>
<keyword evidence="3" id="KW-0456">Lyase</keyword>
<dbReference type="GO" id="GO:0016829">
    <property type="term" value="F:lyase activity"/>
    <property type="evidence" value="ECO:0007669"/>
    <property type="project" value="UniProtKB-KW"/>
</dbReference>
<dbReference type="AlphaFoldDB" id="A0A419DFF4"/>
<proteinExistence type="inferred from homology"/>
<dbReference type="InterPro" id="IPR051203">
    <property type="entry name" value="Polysaccharide_Synthase-Rel"/>
</dbReference>
<dbReference type="Gene3D" id="3.40.50.720">
    <property type="entry name" value="NAD(P)-binding Rossmann-like Domain"/>
    <property type="match status" value="1"/>
</dbReference>
<dbReference type="NCBIfam" id="TIGR03589">
    <property type="entry name" value="PseB"/>
    <property type="match status" value="1"/>
</dbReference>
<dbReference type="Pfam" id="PF02719">
    <property type="entry name" value="Polysacc_synt_2"/>
    <property type="match status" value="1"/>
</dbReference>
<dbReference type="EC" id="4.2.1.115" evidence="3"/>
<feature type="domain" description="Polysaccharide biosynthesis protein CapD-like" evidence="2">
    <location>
        <begin position="7"/>
        <end position="280"/>
    </location>
</feature>
<comment type="caution">
    <text evidence="3">The sequence shown here is derived from an EMBL/GenBank/DDBJ whole genome shotgun (WGS) entry which is preliminary data.</text>
</comment>
<evidence type="ECO:0000313" key="3">
    <source>
        <dbReference type="EMBL" id="RJO61822.1"/>
    </source>
</evidence>
<dbReference type="InterPro" id="IPR003869">
    <property type="entry name" value="Polysac_CapD-like"/>
</dbReference>